<dbReference type="AlphaFoldDB" id="A0A2J5I0L7"/>
<dbReference type="EMBL" id="KZ559520">
    <property type="protein sequence ID" value="PLN83317.1"/>
    <property type="molecule type" value="Genomic_DNA"/>
</dbReference>
<evidence type="ECO:0000313" key="2">
    <source>
        <dbReference type="EMBL" id="PLN83317.1"/>
    </source>
</evidence>
<keyword evidence="3" id="KW-1185">Reference proteome</keyword>
<dbReference type="OrthoDB" id="4812032at2759"/>
<gene>
    <name evidence="2" type="ORF">BDW42DRAFT_67560</name>
</gene>
<proteinExistence type="predicted"/>
<name>A0A2J5I0L7_9EURO</name>
<sequence>MAADSPTRATQGNREERQHRDRLEDGAAGLDPIDLLALSQDLRGFISVPDDGEDLETTAQKMEGLAKVVRDGNSLALYTGLKMAPPQPQSPEELAVATMTPQEQMMYNAWKANRKSDQSSRDPSTPQVPQAFDWDANVAPVPTGAHSRKKFAQRAAAMDLVWGHKGATPEHAAWLTFHMPGGLPLVKAVAKIANITKHMEEHDPQSRRLGDKEAVELETIRQIITVAERNRSRELERIRTMTRNIAESVTILKSRVHSLETKTSG</sequence>
<accession>A0A2J5I0L7</accession>
<feature type="region of interest" description="Disordered" evidence="1">
    <location>
        <begin position="1"/>
        <end position="27"/>
    </location>
</feature>
<evidence type="ECO:0000313" key="3">
    <source>
        <dbReference type="Proteomes" id="UP000235023"/>
    </source>
</evidence>
<feature type="compositionally biased region" description="Basic and acidic residues" evidence="1">
    <location>
        <begin position="13"/>
        <end position="25"/>
    </location>
</feature>
<protein>
    <submittedName>
        <fullName evidence="2">Uncharacterized protein</fullName>
    </submittedName>
</protein>
<evidence type="ECO:0000256" key="1">
    <source>
        <dbReference type="SAM" id="MobiDB-lite"/>
    </source>
</evidence>
<dbReference type="Proteomes" id="UP000235023">
    <property type="component" value="Unassembled WGS sequence"/>
</dbReference>
<reference evidence="3" key="1">
    <citation type="submission" date="2017-12" db="EMBL/GenBank/DDBJ databases">
        <authorList>
            <consortium name="DOE Joint Genome Institute"/>
            <person name="Mondo S.J."/>
            <person name="Kjaerbolling I."/>
            <person name="Vesth T.C."/>
            <person name="Frisvad J.C."/>
            <person name="Nybo J.L."/>
            <person name="Theobald S."/>
            <person name="Kuo A."/>
            <person name="Bowyer P."/>
            <person name="Matsuda Y."/>
            <person name="Lyhne E.K."/>
            <person name="Kogle M.E."/>
            <person name="Clum A."/>
            <person name="Lipzen A."/>
            <person name="Salamov A."/>
            <person name="Ngan C.Y."/>
            <person name="Daum C."/>
            <person name="Chiniquy J."/>
            <person name="Barry K."/>
            <person name="LaButti K."/>
            <person name="Haridas S."/>
            <person name="Simmons B.A."/>
            <person name="Magnuson J.K."/>
            <person name="Mortensen U.H."/>
            <person name="Larsen T.O."/>
            <person name="Grigoriev I.V."/>
            <person name="Baker S.E."/>
            <person name="Andersen M.R."/>
            <person name="Nordberg H.P."/>
            <person name="Cantor M.N."/>
            <person name="Hua S.X."/>
        </authorList>
    </citation>
    <scope>NUCLEOTIDE SEQUENCE [LARGE SCALE GENOMIC DNA]</scope>
    <source>
        <strain evidence="3">IBT 19404</strain>
    </source>
</reference>
<organism evidence="2 3">
    <name type="scientific">Aspergillus taichungensis</name>
    <dbReference type="NCBI Taxonomy" id="482145"/>
    <lineage>
        <taxon>Eukaryota</taxon>
        <taxon>Fungi</taxon>
        <taxon>Dikarya</taxon>
        <taxon>Ascomycota</taxon>
        <taxon>Pezizomycotina</taxon>
        <taxon>Eurotiomycetes</taxon>
        <taxon>Eurotiomycetidae</taxon>
        <taxon>Eurotiales</taxon>
        <taxon>Aspergillaceae</taxon>
        <taxon>Aspergillus</taxon>
        <taxon>Aspergillus subgen. Circumdati</taxon>
    </lineage>
</organism>